<proteinExistence type="predicted"/>
<evidence type="ECO:0000313" key="2">
    <source>
        <dbReference type="Proteomes" id="UP000219612"/>
    </source>
</evidence>
<dbReference type="AlphaFoldDB" id="A0A285JNH8"/>
<dbReference type="Proteomes" id="UP000219612">
    <property type="component" value="Unassembled WGS sequence"/>
</dbReference>
<sequence length="203" mass="22596">MLAFGYRHRWLRRLGDDWQMVETNGRFDEPDLRAATTALVESTGHPALAAHVSDSDCLVMCTAVPGATGPLTHLPRPSEPCSVYVHAGPRTGDEIVAELIDWSSTGGLRPDTAGLRSQVHVDEELADDLVFRAYLRAIERKEDPMPVEPWEAPALALEADLWAALYRPDADVPALVRRTAEVVRLYEASRPSRPSRHHEFWAP</sequence>
<gene>
    <name evidence="1" type="ORF">SAMN05421748_12322</name>
</gene>
<dbReference type="EMBL" id="OBDY01000023">
    <property type="protein sequence ID" value="SNY61808.1"/>
    <property type="molecule type" value="Genomic_DNA"/>
</dbReference>
<protein>
    <submittedName>
        <fullName evidence="1">Uncharacterized protein</fullName>
    </submittedName>
</protein>
<organism evidence="1 2">
    <name type="scientific">Paractinoplanes atraurantiacus</name>
    <dbReference type="NCBI Taxonomy" id="1036182"/>
    <lineage>
        <taxon>Bacteria</taxon>
        <taxon>Bacillati</taxon>
        <taxon>Actinomycetota</taxon>
        <taxon>Actinomycetes</taxon>
        <taxon>Micromonosporales</taxon>
        <taxon>Micromonosporaceae</taxon>
        <taxon>Paractinoplanes</taxon>
    </lineage>
</organism>
<reference evidence="1 2" key="1">
    <citation type="submission" date="2017-09" db="EMBL/GenBank/DDBJ databases">
        <authorList>
            <person name="Ehlers B."/>
            <person name="Leendertz F.H."/>
        </authorList>
    </citation>
    <scope>NUCLEOTIDE SEQUENCE [LARGE SCALE GENOMIC DNA]</scope>
    <source>
        <strain evidence="1 2">CGMCC 4.6857</strain>
    </source>
</reference>
<accession>A0A285JNH8</accession>
<name>A0A285JNH8_9ACTN</name>
<evidence type="ECO:0000313" key="1">
    <source>
        <dbReference type="EMBL" id="SNY61808.1"/>
    </source>
</evidence>
<keyword evidence="2" id="KW-1185">Reference proteome</keyword>